<dbReference type="GO" id="GO:0016787">
    <property type="term" value="F:hydrolase activity"/>
    <property type="evidence" value="ECO:0007669"/>
    <property type="project" value="UniProtKB-KW"/>
</dbReference>
<dbReference type="CDD" id="cd00519">
    <property type="entry name" value="Lipase_3"/>
    <property type="match status" value="1"/>
</dbReference>
<feature type="domain" description="Fungal lipase-type" evidence="1">
    <location>
        <begin position="112"/>
        <end position="284"/>
    </location>
</feature>
<name>A0ABU7MHF7_9ACTN</name>
<accession>A0ABU7MHF7</accession>
<dbReference type="Proteomes" id="UP001347146">
    <property type="component" value="Unassembled WGS sequence"/>
</dbReference>
<dbReference type="SUPFAM" id="SSF53474">
    <property type="entry name" value="alpha/beta-Hydrolases"/>
    <property type="match status" value="1"/>
</dbReference>
<keyword evidence="2" id="KW-0378">Hydrolase</keyword>
<comment type="caution">
    <text evidence="2">The sequence shown here is derived from an EMBL/GenBank/DDBJ whole genome shotgun (WGS) entry which is preliminary data.</text>
</comment>
<dbReference type="PANTHER" id="PTHR45856:SF24">
    <property type="entry name" value="FUNGAL LIPASE-LIKE DOMAIN-CONTAINING PROTEIN"/>
    <property type="match status" value="1"/>
</dbReference>
<dbReference type="PANTHER" id="PTHR45856">
    <property type="entry name" value="ALPHA/BETA-HYDROLASES SUPERFAMILY PROTEIN"/>
    <property type="match status" value="1"/>
</dbReference>
<dbReference type="EMBL" id="JAZDUF010000005">
    <property type="protein sequence ID" value="MEE3852046.1"/>
    <property type="molecule type" value="Genomic_DNA"/>
</dbReference>
<dbReference type="Gene3D" id="3.40.50.1820">
    <property type="entry name" value="alpha/beta hydrolase"/>
    <property type="match status" value="1"/>
</dbReference>
<proteinExistence type="predicted"/>
<evidence type="ECO:0000313" key="2">
    <source>
        <dbReference type="EMBL" id="MEE3852046.1"/>
    </source>
</evidence>
<sequence length="377" mass="41410">MLITTAVAPALADLRPVQPIDTSESAEVRATFPVYQDLTSALVDGRDRAVIAHALSVAAGYVYSDVETESTMMARMGLTDNLCVAATMSVDAMFIETTAYIIQSADGRVVIVSYRGTELTNSISWVADADVNTDPIAFQFGRDVADPSESYAIHGGFYRNVRSTRYVVVEALKRAAQGLAIHNGVAGDAEPAGGTRRLAHRMESLYVTGHSFGGAQADLLAVMLMTDDRYHERFGKQFKGLYTFGQPMVGSPEFAARCDRLSVLAHNTFRYKYRHDPVPHLPPRVTGEFAHHGQEFHLSGPGDDRIRVACRNTGQELFPSRLLWAPIGFVTRQIPLLAGIPLPYNIDDHFPHRYIAALTPPGRANEFGDAEFYRGDD</sequence>
<dbReference type="InterPro" id="IPR051218">
    <property type="entry name" value="Sec_MonoDiacylglyc_Lipase"/>
</dbReference>
<dbReference type="Pfam" id="PF01764">
    <property type="entry name" value="Lipase_3"/>
    <property type="match status" value="1"/>
</dbReference>
<keyword evidence="3" id="KW-1185">Reference proteome</keyword>
<dbReference type="RefSeq" id="WP_330433899.1">
    <property type="nucleotide sequence ID" value="NZ_JAZDUF010000005.1"/>
</dbReference>
<reference evidence="2 3" key="1">
    <citation type="submission" date="2024-01" db="EMBL/GenBank/DDBJ databases">
        <title>Draft genome sequence of Gordonia sp. LSe1-13.</title>
        <authorList>
            <person name="Suphannarot A."/>
            <person name="Mingma R."/>
        </authorList>
    </citation>
    <scope>NUCLEOTIDE SEQUENCE [LARGE SCALE GENOMIC DNA]</scope>
    <source>
        <strain evidence="2 3">LSe1-13</strain>
    </source>
</reference>
<protein>
    <submittedName>
        <fullName evidence="2">Lipase family protein</fullName>
        <ecNumber evidence="2">3.1.1.-</ecNumber>
    </submittedName>
</protein>
<dbReference type="InterPro" id="IPR029058">
    <property type="entry name" value="AB_hydrolase_fold"/>
</dbReference>
<evidence type="ECO:0000313" key="3">
    <source>
        <dbReference type="Proteomes" id="UP001347146"/>
    </source>
</evidence>
<dbReference type="EC" id="3.1.1.-" evidence="2"/>
<evidence type="ECO:0000259" key="1">
    <source>
        <dbReference type="Pfam" id="PF01764"/>
    </source>
</evidence>
<organism evidence="2 3">
    <name type="scientific">Gordonia sesuvii</name>
    <dbReference type="NCBI Taxonomy" id="3116777"/>
    <lineage>
        <taxon>Bacteria</taxon>
        <taxon>Bacillati</taxon>
        <taxon>Actinomycetota</taxon>
        <taxon>Actinomycetes</taxon>
        <taxon>Mycobacteriales</taxon>
        <taxon>Gordoniaceae</taxon>
        <taxon>Gordonia</taxon>
    </lineage>
</organism>
<dbReference type="InterPro" id="IPR002921">
    <property type="entry name" value="Fungal_lipase-type"/>
</dbReference>
<gene>
    <name evidence="2" type="ORF">VZC37_17015</name>
</gene>